<gene>
    <name evidence="10" type="ordered locus">VIT_10s0116g01520</name>
</gene>
<dbReference type="EMBL" id="FN595248">
    <property type="protein sequence ID" value="CBI23223.3"/>
    <property type="molecule type" value="Genomic_DNA"/>
</dbReference>
<dbReference type="InterPro" id="IPR001841">
    <property type="entry name" value="Znf_RING"/>
</dbReference>
<proteinExistence type="predicted"/>
<dbReference type="GO" id="GO:0005524">
    <property type="term" value="F:ATP binding"/>
    <property type="evidence" value="ECO:0007669"/>
    <property type="project" value="UniProtKB-KW"/>
</dbReference>
<dbReference type="SUPFAM" id="SSF52540">
    <property type="entry name" value="P-loop containing nucleoside triphosphate hydrolases"/>
    <property type="match status" value="1"/>
</dbReference>
<dbReference type="PANTHER" id="PTHR45626">
    <property type="entry name" value="TRANSCRIPTION TERMINATION FACTOR 2-RELATED"/>
    <property type="match status" value="1"/>
</dbReference>
<dbReference type="Gene3D" id="3.40.50.300">
    <property type="entry name" value="P-loop containing nucleotide triphosphate hydrolases"/>
    <property type="match status" value="1"/>
</dbReference>
<dbReference type="GO" id="GO:0004386">
    <property type="term" value="F:helicase activity"/>
    <property type="evidence" value="ECO:0007669"/>
    <property type="project" value="UniProtKB-KW"/>
</dbReference>
<evidence type="ECO:0000256" key="7">
    <source>
        <dbReference type="ARBA" id="ARBA00022840"/>
    </source>
</evidence>
<dbReference type="Gene3D" id="3.30.40.10">
    <property type="entry name" value="Zinc/RING finger domain, C3HC4 (zinc finger)"/>
    <property type="match status" value="1"/>
</dbReference>
<keyword evidence="3 8" id="KW-0863">Zinc-finger</keyword>
<dbReference type="InterPro" id="IPR001650">
    <property type="entry name" value="Helicase_C-like"/>
</dbReference>
<protein>
    <recommendedName>
        <fullName evidence="9">RING-type domain-containing protein</fullName>
    </recommendedName>
</protein>
<evidence type="ECO:0000256" key="5">
    <source>
        <dbReference type="ARBA" id="ARBA00022806"/>
    </source>
</evidence>
<dbReference type="InterPro" id="IPR049730">
    <property type="entry name" value="SNF2/RAD54-like_C"/>
</dbReference>
<dbReference type="OrthoDB" id="448448at2759"/>
<evidence type="ECO:0000256" key="8">
    <source>
        <dbReference type="PROSITE-ProRule" id="PRU00175"/>
    </source>
</evidence>
<organism evidence="10 11">
    <name type="scientific">Vitis vinifera</name>
    <name type="common">Grape</name>
    <dbReference type="NCBI Taxonomy" id="29760"/>
    <lineage>
        <taxon>Eukaryota</taxon>
        <taxon>Viridiplantae</taxon>
        <taxon>Streptophyta</taxon>
        <taxon>Embryophyta</taxon>
        <taxon>Tracheophyta</taxon>
        <taxon>Spermatophyta</taxon>
        <taxon>Magnoliopsida</taxon>
        <taxon>eudicotyledons</taxon>
        <taxon>Gunneridae</taxon>
        <taxon>Pentapetalae</taxon>
        <taxon>rosids</taxon>
        <taxon>Vitales</taxon>
        <taxon>Vitaceae</taxon>
        <taxon>Viteae</taxon>
        <taxon>Vitis</taxon>
    </lineage>
</organism>
<keyword evidence="6" id="KW-0862">Zinc</keyword>
<keyword evidence="5" id="KW-0347">Helicase</keyword>
<dbReference type="InParanoid" id="E0CVR2"/>
<dbReference type="SMART" id="SM00184">
    <property type="entry name" value="RING"/>
    <property type="match status" value="1"/>
</dbReference>
<dbReference type="PROSITE" id="PS50089">
    <property type="entry name" value="ZF_RING_2"/>
    <property type="match status" value="1"/>
</dbReference>
<accession>E0CVR2</accession>
<reference evidence="11" key="1">
    <citation type="journal article" date="2007" name="Nature">
        <title>The grapevine genome sequence suggests ancestral hexaploidization in major angiosperm phyla.</title>
        <authorList>
            <consortium name="The French-Italian Public Consortium for Grapevine Genome Characterization."/>
            <person name="Jaillon O."/>
            <person name="Aury J.-M."/>
            <person name="Noel B."/>
            <person name="Policriti A."/>
            <person name="Clepet C."/>
            <person name="Casagrande A."/>
            <person name="Choisne N."/>
            <person name="Aubourg S."/>
            <person name="Vitulo N."/>
            <person name="Jubin C."/>
            <person name="Vezzi A."/>
            <person name="Legeai F."/>
            <person name="Hugueney P."/>
            <person name="Dasilva C."/>
            <person name="Horner D."/>
            <person name="Mica E."/>
            <person name="Jublot D."/>
            <person name="Poulain J."/>
            <person name="Bruyere C."/>
            <person name="Billault A."/>
            <person name="Segurens B."/>
            <person name="Gouyvenoux M."/>
            <person name="Ugarte E."/>
            <person name="Cattonaro F."/>
            <person name="Anthouard V."/>
            <person name="Vico V."/>
            <person name="Del Fabbro C."/>
            <person name="Alaux M."/>
            <person name="Di Gaspero G."/>
            <person name="Dumas V."/>
            <person name="Felice N."/>
            <person name="Paillard S."/>
            <person name="Juman I."/>
            <person name="Moroldo M."/>
            <person name="Scalabrin S."/>
            <person name="Canaguier A."/>
            <person name="Le Clainche I."/>
            <person name="Malacrida G."/>
            <person name="Durand E."/>
            <person name="Pesole G."/>
            <person name="Laucou V."/>
            <person name="Chatelet P."/>
            <person name="Merdinoglu D."/>
            <person name="Delledonne M."/>
            <person name="Pezzotti M."/>
            <person name="Lecharny A."/>
            <person name="Scarpelli C."/>
            <person name="Artiguenave F."/>
            <person name="Pe M.E."/>
            <person name="Valle G."/>
            <person name="Morgante M."/>
            <person name="Caboche M."/>
            <person name="Adam-Blondon A.-F."/>
            <person name="Weissenbach J."/>
            <person name="Quetier F."/>
            <person name="Wincker P."/>
        </authorList>
    </citation>
    <scope>NUCLEOTIDE SEQUENCE [LARGE SCALE GENOMIC DNA]</scope>
    <source>
        <strain evidence="11">cv. Pinot noir / PN40024</strain>
    </source>
</reference>
<dbReference type="Pfam" id="PF13920">
    <property type="entry name" value="zf-C3HC4_3"/>
    <property type="match status" value="1"/>
</dbReference>
<dbReference type="PANTHER" id="PTHR45626:SF12">
    <property type="entry name" value="DNA REPAIR PROTEIN RAD16"/>
    <property type="match status" value="1"/>
</dbReference>
<feature type="domain" description="RING-type" evidence="9">
    <location>
        <begin position="66"/>
        <end position="106"/>
    </location>
</feature>
<dbReference type="InterPro" id="IPR013083">
    <property type="entry name" value="Znf_RING/FYVE/PHD"/>
</dbReference>
<evidence type="ECO:0000313" key="11">
    <source>
        <dbReference type="Proteomes" id="UP000009183"/>
    </source>
</evidence>
<evidence type="ECO:0000256" key="3">
    <source>
        <dbReference type="ARBA" id="ARBA00022771"/>
    </source>
</evidence>
<keyword evidence="11" id="KW-1185">Reference proteome</keyword>
<evidence type="ECO:0000256" key="4">
    <source>
        <dbReference type="ARBA" id="ARBA00022801"/>
    </source>
</evidence>
<dbReference type="CDD" id="cd18793">
    <property type="entry name" value="SF2_C_SNF"/>
    <property type="match status" value="1"/>
</dbReference>
<evidence type="ECO:0000256" key="1">
    <source>
        <dbReference type="ARBA" id="ARBA00022723"/>
    </source>
</evidence>
<dbReference type="HOGENOM" id="CLU_948022_0_0_1"/>
<dbReference type="GO" id="GO:0016787">
    <property type="term" value="F:hydrolase activity"/>
    <property type="evidence" value="ECO:0007669"/>
    <property type="project" value="UniProtKB-KW"/>
</dbReference>
<evidence type="ECO:0000259" key="9">
    <source>
        <dbReference type="PROSITE" id="PS50089"/>
    </source>
</evidence>
<dbReference type="InterPro" id="IPR017907">
    <property type="entry name" value="Znf_RING_CS"/>
</dbReference>
<dbReference type="PROSITE" id="PS00518">
    <property type="entry name" value="ZF_RING_1"/>
    <property type="match status" value="1"/>
</dbReference>
<dbReference type="Proteomes" id="UP000009183">
    <property type="component" value="Chromosome 10"/>
</dbReference>
<dbReference type="InterPro" id="IPR050628">
    <property type="entry name" value="SNF2_RAD54_helicase_TF"/>
</dbReference>
<evidence type="ECO:0000313" key="10">
    <source>
        <dbReference type="EMBL" id="CBI23223.3"/>
    </source>
</evidence>
<dbReference type="ExpressionAtlas" id="E0CVR2">
    <property type="expression patterns" value="baseline and differential"/>
</dbReference>
<keyword evidence="2" id="KW-0547">Nucleotide-binding</keyword>
<keyword evidence="4" id="KW-0378">Hydrolase</keyword>
<keyword evidence="1" id="KW-0479">Metal-binding</keyword>
<dbReference type="OMA" id="RRNGNDQ"/>
<dbReference type="STRING" id="29760.E0CVR2"/>
<evidence type="ECO:0000256" key="2">
    <source>
        <dbReference type="ARBA" id="ARBA00022741"/>
    </source>
</evidence>
<dbReference type="AlphaFoldDB" id="E0CVR2"/>
<evidence type="ECO:0000256" key="6">
    <source>
        <dbReference type="ARBA" id="ARBA00022833"/>
    </source>
</evidence>
<sequence length="294" mass="32901">MKNVDHILIGVSSSHSQALYYLLFFSFQCLAIKKFALNNPYLVIYSKGPVPGRRYRIDLAKDDQVCGICHEAPEDKVVACCKHVFCKTCLQSLAPALGLALCPLCSTPFTGKSAMKKNDSPFTGKSAMKKNDSVLKNNTGSGTTFKDFKSSSLLKRISLNEFQTSTKIEALREEIRFMVETDGSAKALVFSEFISFLDLIEYSLLKSEINCVKLVMDNTVDARNALVSRFFKDPDCKILLTTLEAGGVSLNLTIASYVSNSFLLFWFTMRNKKESGIVLLYLLLETRRKKEDIL</sequence>
<dbReference type="InterPro" id="IPR027417">
    <property type="entry name" value="P-loop_NTPase"/>
</dbReference>
<dbReference type="Pfam" id="PF00271">
    <property type="entry name" value="Helicase_C"/>
    <property type="match status" value="1"/>
</dbReference>
<name>E0CVR2_VITVI</name>
<dbReference type="GO" id="GO:0008270">
    <property type="term" value="F:zinc ion binding"/>
    <property type="evidence" value="ECO:0007669"/>
    <property type="project" value="UniProtKB-KW"/>
</dbReference>
<dbReference type="SUPFAM" id="SSF57850">
    <property type="entry name" value="RING/U-box"/>
    <property type="match status" value="1"/>
</dbReference>
<dbReference type="PaxDb" id="29760-VIT_10s0116g01520.t01"/>
<keyword evidence="7" id="KW-0067">ATP-binding</keyword>
<dbReference type="eggNOG" id="KOG1002">
    <property type="taxonomic scope" value="Eukaryota"/>
</dbReference>